<reference evidence="2 3" key="1">
    <citation type="journal article" date="2016" name="Mol. Biol. Evol.">
        <title>Comparative Genomics of Early-Diverging Mushroom-Forming Fungi Provides Insights into the Origins of Lignocellulose Decay Capabilities.</title>
        <authorList>
            <person name="Nagy L.G."/>
            <person name="Riley R."/>
            <person name="Tritt A."/>
            <person name="Adam C."/>
            <person name="Daum C."/>
            <person name="Floudas D."/>
            <person name="Sun H."/>
            <person name="Yadav J.S."/>
            <person name="Pangilinan J."/>
            <person name="Larsson K.H."/>
            <person name="Matsuura K."/>
            <person name="Barry K."/>
            <person name="Labutti K."/>
            <person name="Kuo R."/>
            <person name="Ohm R.A."/>
            <person name="Bhattacharya S.S."/>
            <person name="Shirouzu T."/>
            <person name="Yoshinaga Y."/>
            <person name="Martin F.M."/>
            <person name="Grigoriev I.V."/>
            <person name="Hibbett D.S."/>
        </authorList>
    </citation>
    <scope>NUCLEOTIDE SEQUENCE [LARGE SCALE GENOMIC DNA]</scope>
    <source>
        <strain evidence="2 3">93-53</strain>
    </source>
</reference>
<dbReference type="Proteomes" id="UP000076871">
    <property type="component" value="Unassembled WGS sequence"/>
</dbReference>
<evidence type="ECO:0000313" key="3">
    <source>
        <dbReference type="Proteomes" id="UP000076871"/>
    </source>
</evidence>
<protein>
    <submittedName>
        <fullName evidence="2">Uncharacterized protein</fullName>
    </submittedName>
</protein>
<evidence type="ECO:0000313" key="2">
    <source>
        <dbReference type="EMBL" id="KZT08105.1"/>
    </source>
</evidence>
<dbReference type="AlphaFoldDB" id="A0A165F0H1"/>
<dbReference type="RefSeq" id="XP_040765845.1">
    <property type="nucleotide sequence ID" value="XM_040911947.1"/>
</dbReference>
<sequence length="319" mass="34370">MYHSPRRRSPKLKLRPLEPPPWTGSSSDERSSVALAKVKPHRHTDQESDAAISSAYPTVMKRPFDDPHDALCRAFNVLKTVDVPKVMTDALPPTLSMRVLPHHPHAHALTPTHVLLVLDSHYASLPSTHATLHPPLPPPLALPINADLFAQRFASDLRPPGAPPAPEPSWADAAHSQELTLPTIALCVPHPPSVPLLLLYGLGLFATFEPYPSSDGTHGVSASATTSMGTLAAYLLPTHTIEEFPSAAAMADVLAMGCSDAELRAHALFNGGMWGNVLALAPRDGRIVEVVRTAWNVTAEARKMRERWRRGGGGGAIAR</sequence>
<name>A0A165F0H1_9APHY</name>
<gene>
    <name evidence="2" type="ORF">LAESUDRAFT_75482</name>
</gene>
<dbReference type="STRING" id="1314785.A0A165F0H1"/>
<keyword evidence="3" id="KW-1185">Reference proteome</keyword>
<proteinExistence type="predicted"/>
<dbReference type="OrthoDB" id="2802364at2759"/>
<evidence type="ECO:0000256" key="1">
    <source>
        <dbReference type="SAM" id="MobiDB-lite"/>
    </source>
</evidence>
<organism evidence="2 3">
    <name type="scientific">Laetiporus sulphureus 93-53</name>
    <dbReference type="NCBI Taxonomy" id="1314785"/>
    <lineage>
        <taxon>Eukaryota</taxon>
        <taxon>Fungi</taxon>
        <taxon>Dikarya</taxon>
        <taxon>Basidiomycota</taxon>
        <taxon>Agaricomycotina</taxon>
        <taxon>Agaricomycetes</taxon>
        <taxon>Polyporales</taxon>
        <taxon>Laetiporus</taxon>
    </lineage>
</organism>
<accession>A0A165F0H1</accession>
<dbReference type="EMBL" id="KV427616">
    <property type="protein sequence ID" value="KZT08105.1"/>
    <property type="molecule type" value="Genomic_DNA"/>
</dbReference>
<feature type="region of interest" description="Disordered" evidence="1">
    <location>
        <begin position="1"/>
        <end position="49"/>
    </location>
</feature>
<dbReference type="InParanoid" id="A0A165F0H1"/>
<dbReference type="GeneID" id="63828975"/>
<feature type="compositionally biased region" description="Basic residues" evidence="1">
    <location>
        <begin position="1"/>
        <end position="14"/>
    </location>
</feature>